<dbReference type="GO" id="GO:0005886">
    <property type="term" value="C:plasma membrane"/>
    <property type="evidence" value="ECO:0007669"/>
    <property type="project" value="TreeGrafter"/>
</dbReference>
<keyword evidence="1" id="KW-1133">Transmembrane helix</keyword>
<dbReference type="InterPro" id="IPR040283">
    <property type="entry name" value="DDB_G0292058-like"/>
</dbReference>
<keyword evidence="1" id="KW-0812">Transmembrane</keyword>
<keyword evidence="3" id="KW-1185">Reference proteome</keyword>
<proteinExistence type="predicted"/>
<feature type="transmembrane region" description="Helical" evidence="1">
    <location>
        <begin position="146"/>
        <end position="168"/>
    </location>
</feature>
<name>A0AAW1YFG1_RUBAR</name>
<dbReference type="AlphaFoldDB" id="A0AAW1YFG1"/>
<dbReference type="PANTHER" id="PTHR31414:SF15">
    <property type="entry name" value="PLASMA MEMBRANE FUSION PROTEIN"/>
    <property type="match status" value="1"/>
</dbReference>
<accession>A0AAW1YFG1</accession>
<feature type="transmembrane region" description="Helical" evidence="1">
    <location>
        <begin position="109"/>
        <end position="134"/>
    </location>
</feature>
<evidence type="ECO:0008006" key="4">
    <source>
        <dbReference type="Google" id="ProtNLM"/>
    </source>
</evidence>
<gene>
    <name evidence="2" type="ORF">M0R45_003076</name>
</gene>
<evidence type="ECO:0000256" key="1">
    <source>
        <dbReference type="SAM" id="Phobius"/>
    </source>
</evidence>
<dbReference type="PANTHER" id="PTHR31414">
    <property type="entry name" value="TRANSMEMBRANE PROTEIN DDB_G0292058"/>
    <property type="match status" value="1"/>
</dbReference>
<organism evidence="2 3">
    <name type="scientific">Rubus argutus</name>
    <name type="common">Southern blackberry</name>
    <dbReference type="NCBI Taxonomy" id="59490"/>
    <lineage>
        <taxon>Eukaryota</taxon>
        <taxon>Viridiplantae</taxon>
        <taxon>Streptophyta</taxon>
        <taxon>Embryophyta</taxon>
        <taxon>Tracheophyta</taxon>
        <taxon>Spermatophyta</taxon>
        <taxon>Magnoliopsida</taxon>
        <taxon>eudicotyledons</taxon>
        <taxon>Gunneridae</taxon>
        <taxon>Pentapetalae</taxon>
        <taxon>rosids</taxon>
        <taxon>fabids</taxon>
        <taxon>Rosales</taxon>
        <taxon>Rosaceae</taxon>
        <taxon>Rosoideae</taxon>
        <taxon>Rosoideae incertae sedis</taxon>
        <taxon>Rubus</taxon>
    </lineage>
</organism>
<dbReference type="Proteomes" id="UP001457282">
    <property type="component" value="Unassembled WGS sequence"/>
</dbReference>
<protein>
    <recommendedName>
        <fullName evidence="4">Transmembrane protein</fullName>
    </recommendedName>
</protein>
<feature type="transmembrane region" description="Helical" evidence="1">
    <location>
        <begin position="258"/>
        <end position="278"/>
    </location>
</feature>
<keyword evidence="1" id="KW-0472">Membrane</keyword>
<evidence type="ECO:0000313" key="2">
    <source>
        <dbReference type="EMBL" id="KAK9947452.1"/>
    </source>
</evidence>
<comment type="caution">
    <text evidence="2">The sequence shown here is derived from an EMBL/GenBank/DDBJ whole genome shotgun (WGS) entry which is preliminary data.</text>
</comment>
<dbReference type="GO" id="GO:0009506">
    <property type="term" value="C:plasmodesma"/>
    <property type="evidence" value="ECO:0007669"/>
    <property type="project" value="TreeGrafter"/>
</dbReference>
<dbReference type="EMBL" id="JBEDUW010000001">
    <property type="protein sequence ID" value="KAK9947452.1"/>
    <property type="molecule type" value="Genomic_DNA"/>
</dbReference>
<feature type="transmembrane region" description="Helical" evidence="1">
    <location>
        <begin position="496"/>
        <end position="519"/>
    </location>
</feature>
<feature type="transmembrane region" description="Helical" evidence="1">
    <location>
        <begin position="285"/>
        <end position="310"/>
    </location>
</feature>
<reference evidence="2 3" key="1">
    <citation type="journal article" date="2023" name="G3 (Bethesda)">
        <title>A chromosome-length genome assembly and annotation of blackberry (Rubus argutus, cv. 'Hillquist').</title>
        <authorList>
            <person name="Bruna T."/>
            <person name="Aryal R."/>
            <person name="Dudchenko O."/>
            <person name="Sargent D.J."/>
            <person name="Mead D."/>
            <person name="Buti M."/>
            <person name="Cavallini A."/>
            <person name="Hytonen T."/>
            <person name="Andres J."/>
            <person name="Pham M."/>
            <person name="Weisz D."/>
            <person name="Mascagni F."/>
            <person name="Usai G."/>
            <person name="Natali L."/>
            <person name="Bassil N."/>
            <person name="Fernandez G.E."/>
            <person name="Lomsadze A."/>
            <person name="Armour M."/>
            <person name="Olukolu B."/>
            <person name="Poorten T."/>
            <person name="Britton C."/>
            <person name="Davik J."/>
            <person name="Ashrafi H."/>
            <person name="Aiden E.L."/>
            <person name="Borodovsky M."/>
            <person name="Worthington M."/>
        </authorList>
    </citation>
    <scope>NUCLEOTIDE SEQUENCE [LARGE SCALE GENOMIC DNA]</scope>
    <source>
        <strain evidence="2">PI 553951</strain>
    </source>
</reference>
<evidence type="ECO:0000313" key="3">
    <source>
        <dbReference type="Proteomes" id="UP001457282"/>
    </source>
</evidence>
<sequence>MFFGIRTSTPSKSLLLFVIITISLLFIYSASAERYHLSHTFRLTGEEQLEEGALITWGRRRSLAEETLILAQERTCRKDPLNSFKKYTGGWNISEKHYWASVGFTAAPFFAAALVWFVIFGLSLCVICLCYCCCSKERYGYSRTAYCLSLVTLIIFTLMAIAGCVVLYTGQGLFYGSTRKTLDYLLSEADETAQNLRNVSDYLGAVKKIGVDAIVLPTDIQNKIDEAVGTIKHVSTVVSDTTDTTAEKTNQVLHYMRLALMIVSAVMLLLVFIGFVLSMCGVRSLVYCLVILGWILVTGTFILCGVFLLIHNVFADACVSMDEWVQKHPTAHTALDDFLPCVKKDVAEDILGQTKEGTYFAVSVVNRVITDGANLSPPPAGSPFNYNQSGALLPPLCNPFNEDKTDRKCVPGEVELQRAQGVWQKYVCKISAAGLCVTPGRLTPTYFDQMSAFVNVSYALYRYSPFFADLIDCTFVRDTFADISKQHCPGLRSHSAWIYIGLLMVSLAVMLSMIFWVIYSRERRHRIYTKKCDSANYG</sequence>